<protein>
    <recommendedName>
        <fullName evidence="3">Pyrimidine/purine nucleoside phosphorylase</fullName>
        <ecNumber evidence="3">2.4.2.1</ecNumber>
        <ecNumber evidence="3">2.4.2.2</ecNumber>
    </recommendedName>
    <alternativeName>
        <fullName evidence="3">Adenosine phosphorylase</fullName>
    </alternativeName>
    <alternativeName>
        <fullName evidence="3">Cytidine phosphorylase</fullName>
    </alternativeName>
    <alternativeName>
        <fullName evidence="3">Guanosine phosphorylase</fullName>
    </alternativeName>
    <alternativeName>
        <fullName evidence="3">Inosine phosphorylase</fullName>
    </alternativeName>
    <alternativeName>
        <fullName evidence="3">Thymidine phosphorylase</fullName>
    </alternativeName>
    <alternativeName>
        <fullName evidence="3">Uridine phosphorylase</fullName>
    </alternativeName>
    <alternativeName>
        <fullName evidence="3">Xanthosine phosphorylase</fullName>
    </alternativeName>
</protein>
<gene>
    <name evidence="3" type="primary">ppnP</name>
    <name evidence="4" type="ORF">PML95_04960</name>
</gene>
<dbReference type="InterPro" id="IPR014710">
    <property type="entry name" value="RmlC-like_jellyroll"/>
</dbReference>
<comment type="catalytic activity">
    <reaction evidence="3">
        <text>adenosine + phosphate = alpha-D-ribose 1-phosphate + adenine</text>
        <dbReference type="Rhea" id="RHEA:27642"/>
        <dbReference type="ChEBI" id="CHEBI:16335"/>
        <dbReference type="ChEBI" id="CHEBI:16708"/>
        <dbReference type="ChEBI" id="CHEBI:43474"/>
        <dbReference type="ChEBI" id="CHEBI:57720"/>
        <dbReference type="EC" id="2.4.2.1"/>
    </reaction>
</comment>
<comment type="catalytic activity">
    <reaction evidence="3">
        <text>thymidine + phosphate = 2-deoxy-alpha-D-ribose 1-phosphate + thymine</text>
        <dbReference type="Rhea" id="RHEA:16037"/>
        <dbReference type="ChEBI" id="CHEBI:17748"/>
        <dbReference type="ChEBI" id="CHEBI:17821"/>
        <dbReference type="ChEBI" id="CHEBI:43474"/>
        <dbReference type="ChEBI" id="CHEBI:57259"/>
        <dbReference type="EC" id="2.4.2.2"/>
    </reaction>
</comment>
<dbReference type="PANTHER" id="PTHR36540:SF1">
    <property type="entry name" value="PYRIMIDINE_PURINE NUCLEOSIDE PHOSPHORYLASE"/>
    <property type="match status" value="1"/>
</dbReference>
<dbReference type="Gene3D" id="2.60.120.10">
    <property type="entry name" value="Jelly Rolls"/>
    <property type="match status" value="1"/>
</dbReference>
<comment type="catalytic activity">
    <reaction evidence="3">
        <text>cytidine + phosphate = cytosine + alpha-D-ribose 1-phosphate</text>
        <dbReference type="Rhea" id="RHEA:52540"/>
        <dbReference type="ChEBI" id="CHEBI:16040"/>
        <dbReference type="ChEBI" id="CHEBI:17562"/>
        <dbReference type="ChEBI" id="CHEBI:43474"/>
        <dbReference type="ChEBI" id="CHEBI:57720"/>
        <dbReference type="EC" id="2.4.2.2"/>
    </reaction>
</comment>
<reference evidence="4" key="1">
    <citation type="submission" date="2023-01" db="EMBL/GenBank/DDBJ databases">
        <title>Oxazolidinone resistance genes in florfenicol resistant enterococci from beef cattle and veal calves at slaughter.</title>
        <authorList>
            <person name="Biggel M."/>
        </authorList>
    </citation>
    <scope>NUCLEOTIDE SEQUENCE</scope>
    <source>
        <strain evidence="4">K204-1</strain>
    </source>
</reference>
<comment type="catalytic activity">
    <reaction evidence="3">
        <text>a purine D-ribonucleoside + phosphate = a purine nucleobase + alpha-D-ribose 1-phosphate</text>
        <dbReference type="Rhea" id="RHEA:19805"/>
        <dbReference type="ChEBI" id="CHEBI:26386"/>
        <dbReference type="ChEBI" id="CHEBI:43474"/>
        <dbReference type="ChEBI" id="CHEBI:57720"/>
        <dbReference type="ChEBI" id="CHEBI:142355"/>
        <dbReference type="EC" id="2.4.2.1"/>
    </reaction>
</comment>
<comment type="similarity">
    <text evidence="3">Belongs to the nucleoside phosphorylase PpnP family.</text>
</comment>
<dbReference type="CDD" id="cd20296">
    <property type="entry name" value="cupin_PpnP-like"/>
    <property type="match status" value="1"/>
</dbReference>
<dbReference type="AlphaFoldDB" id="A0AAE9XHL5"/>
<evidence type="ECO:0000313" key="5">
    <source>
        <dbReference type="Proteomes" id="UP001179600"/>
    </source>
</evidence>
<dbReference type="SUPFAM" id="SSF51182">
    <property type="entry name" value="RmlC-like cupins"/>
    <property type="match status" value="1"/>
</dbReference>
<dbReference type="InterPro" id="IPR011051">
    <property type="entry name" value="RmlC_Cupin_sf"/>
</dbReference>
<proteinExistence type="inferred from homology"/>
<dbReference type="Proteomes" id="UP001179600">
    <property type="component" value="Chromosome"/>
</dbReference>
<accession>A0AAE9XHL5</accession>
<organism evidence="4 5">
    <name type="scientific">Vagococcus lutrae</name>
    <dbReference type="NCBI Taxonomy" id="81947"/>
    <lineage>
        <taxon>Bacteria</taxon>
        <taxon>Bacillati</taxon>
        <taxon>Bacillota</taxon>
        <taxon>Bacilli</taxon>
        <taxon>Lactobacillales</taxon>
        <taxon>Enterococcaceae</taxon>
        <taxon>Vagococcus</taxon>
    </lineage>
</organism>
<keyword evidence="2 3" id="KW-0808">Transferase</keyword>
<evidence type="ECO:0000256" key="2">
    <source>
        <dbReference type="ARBA" id="ARBA00022679"/>
    </source>
</evidence>
<dbReference type="EC" id="2.4.2.1" evidence="3"/>
<dbReference type="HAMAP" id="MF_01537">
    <property type="entry name" value="Nucleos_phosphorylase_PpnP"/>
    <property type="match status" value="1"/>
</dbReference>
<dbReference type="InterPro" id="IPR009664">
    <property type="entry name" value="Ppnp"/>
</dbReference>
<dbReference type="GO" id="GO:0016154">
    <property type="term" value="F:pyrimidine-nucleoside phosphorylase activity"/>
    <property type="evidence" value="ECO:0007669"/>
    <property type="project" value="UniProtKB-UniRule"/>
</dbReference>
<sequence>MTTFNHATIEQQANIYFDGKVSSRTVILENGERLTLGFMTPGEYTFNTAAKERMEIVGGSLTVQLPDEEDWQTYTAGQSFDVPANSQFHAKTDTYADYTCYYLA</sequence>
<comment type="catalytic activity">
    <reaction evidence="3">
        <text>inosine + phosphate = alpha-D-ribose 1-phosphate + hypoxanthine</text>
        <dbReference type="Rhea" id="RHEA:27646"/>
        <dbReference type="ChEBI" id="CHEBI:17368"/>
        <dbReference type="ChEBI" id="CHEBI:17596"/>
        <dbReference type="ChEBI" id="CHEBI:43474"/>
        <dbReference type="ChEBI" id="CHEBI:57720"/>
        <dbReference type="EC" id="2.4.2.1"/>
    </reaction>
</comment>
<comment type="function">
    <text evidence="3">Catalyzes the phosphorolysis of diverse nucleosides, yielding D-ribose 1-phosphate and the respective free bases. Can use uridine, adenosine, guanosine, cytidine, thymidine, inosine and xanthosine as substrates. Also catalyzes the reverse reactions.</text>
</comment>
<dbReference type="RefSeq" id="WP_168413544.1">
    <property type="nucleotide sequence ID" value="NZ_BKBT01000008.1"/>
</dbReference>
<evidence type="ECO:0000313" key="4">
    <source>
        <dbReference type="EMBL" id="WCG23577.1"/>
    </source>
</evidence>
<dbReference type="EC" id="2.4.2.2" evidence="3"/>
<comment type="catalytic activity">
    <reaction evidence="3">
        <text>guanosine + phosphate = alpha-D-ribose 1-phosphate + guanine</text>
        <dbReference type="Rhea" id="RHEA:13233"/>
        <dbReference type="ChEBI" id="CHEBI:16235"/>
        <dbReference type="ChEBI" id="CHEBI:16750"/>
        <dbReference type="ChEBI" id="CHEBI:43474"/>
        <dbReference type="ChEBI" id="CHEBI:57720"/>
        <dbReference type="EC" id="2.4.2.1"/>
    </reaction>
</comment>
<dbReference type="GO" id="GO:0005829">
    <property type="term" value="C:cytosol"/>
    <property type="evidence" value="ECO:0007669"/>
    <property type="project" value="TreeGrafter"/>
</dbReference>
<evidence type="ECO:0000256" key="1">
    <source>
        <dbReference type="ARBA" id="ARBA00022676"/>
    </source>
</evidence>
<name>A0AAE9XHL5_9ENTE</name>
<keyword evidence="1 3" id="KW-0328">Glycosyltransferase</keyword>
<dbReference type="PANTHER" id="PTHR36540">
    <property type="entry name" value="PYRIMIDINE/PURINE NUCLEOSIDE PHOSPHORYLASE"/>
    <property type="match status" value="1"/>
</dbReference>
<comment type="catalytic activity">
    <reaction evidence="3">
        <text>uridine + phosphate = alpha-D-ribose 1-phosphate + uracil</text>
        <dbReference type="Rhea" id="RHEA:24388"/>
        <dbReference type="ChEBI" id="CHEBI:16704"/>
        <dbReference type="ChEBI" id="CHEBI:17568"/>
        <dbReference type="ChEBI" id="CHEBI:43474"/>
        <dbReference type="ChEBI" id="CHEBI:57720"/>
        <dbReference type="EC" id="2.4.2.2"/>
    </reaction>
</comment>
<comment type="catalytic activity">
    <reaction evidence="3">
        <text>xanthosine + phosphate = alpha-D-ribose 1-phosphate + xanthine</text>
        <dbReference type="Rhea" id="RHEA:27638"/>
        <dbReference type="ChEBI" id="CHEBI:17712"/>
        <dbReference type="ChEBI" id="CHEBI:18107"/>
        <dbReference type="ChEBI" id="CHEBI:43474"/>
        <dbReference type="ChEBI" id="CHEBI:57720"/>
        <dbReference type="EC" id="2.4.2.1"/>
    </reaction>
</comment>
<dbReference type="Pfam" id="PF06865">
    <property type="entry name" value="Ppnp"/>
    <property type="match status" value="1"/>
</dbReference>
<dbReference type="FunFam" id="2.60.120.10:FF:000016">
    <property type="entry name" value="Pyrimidine/purine nucleoside phosphorylase"/>
    <property type="match status" value="1"/>
</dbReference>
<evidence type="ECO:0000256" key="3">
    <source>
        <dbReference type="HAMAP-Rule" id="MF_01537"/>
    </source>
</evidence>
<dbReference type="GO" id="GO:0004731">
    <property type="term" value="F:purine-nucleoside phosphorylase activity"/>
    <property type="evidence" value="ECO:0007669"/>
    <property type="project" value="UniProtKB-UniRule"/>
</dbReference>
<dbReference type="EMBL" id="CP116507">
    <property type="protein sequence ID" value="WCG23577.1"/>
    <property type="molecule type" value="Genomic_DNA"/>
</dbReference>